<evidence type="ECO:0000256" key="12">
    <source>
        <dbReference type="ARBA" id="ARBA00023008"/>
    </source>
</evidence>
<dbReference type="InterPro" id="IPR008972">
    <property type="entry name" value="Cupredoxin"/>
</dbReference>
<dbReference type="PROSITE" id="PS00079">
    <property type="entry name" value="MULTICOPPER_OXIDASE1"/>
    <property type="match status" value="1"/>
</dbReference>
<evidence type="ECO:0000313" key="18">
    <source>
        <dbReference type="Proteomes" id="UP001179952"/>
    </source>
</evidence>
<keyword evidence="18" id="KW-1185">Reference proteome</keyword>
<reference evidence="17" key="2">
    <citation type="submission" date="2023-06" db="EMBL/GenBank/DDBJ databases">
        <authorList>
            <person name="Ma L."/>
            <person name="Liu K.-W."/>
            <person name="Li Z."/>
            <person name="Hsiao Y.-Y."/>
            <person name="Qi Y."/>
            <person name="Fu T."/>
            <person name="Tang G."/>
            <person name="Zhang D."/>
            <person name="Sun W.-H."/>
            <person name="Liu D.-K."/>
            <person name="Li Y."/>
            <person name="Chen G.-Z."/>
            <person name="Liu X.-D."/>
            <person name="Liao X.-Y."/>
            <person name="Jiang Y.-T."/>
            <person name="Yu X."/>
            <person name="Hao Y."/>
            <person name="Huang J."/>
            <person name="Zhao X.-W."/>
            <person name="Ke S."/>
            <person name="Chen Y.-Y."/>
            <person name="Wu W.-L."/>
            <person name="Hsu J.-L."/>
            <person name="Lin Y.-F."/>
            <person name="Huang M.-D."/>
            <person name="Li C.-Y."/>
            <person name="Huang L."/>
            <person name="Wang Z.-W."/>
            <person name="Zhao X."/>
            <person name="Zhong W.-Y."/>
            <person name="Peng D.-H."/>
            <person name="Ahmad S."/>
            <person name="Lan S."/>
            <person name="Zhang J.-S."/>
            <person name="Tsai W.-C."/>
            <person name="Van De Peer Y."/>
            <person name="Liu Z.-J."/>
        </authorList>
    </citation>
    <scope>NUCLEOTIDE SEQUENCE</scope>
    <source>
        <strain evidence="17">SCP</strain>
        <tissue evidence="17">Leaves</tissue>
    </source>
</reference>
<comment type="similarity">
    <text evidence="5">Belongs to the multicopper oxidase family.</text>
</comment>
<gene>
    <name evidence="17" type="ORF">QJS04_geneDACA007623</name>
</gene>
<dbReference type="Proteomes" id="UP001179952">
    <property type="component" value="Unassembled WGS sequence"/>
</dbReference>
<comment type="catalytic activity">
    <reaction evidence="1">
        <text>4 hydroquinone + O2 = 4 benzosemiquinone + 2 H2O</text>
        <dbReference type="Rhea" id="RHEA:11276"/>
        <dbReference type="ChEBI" id="CHEBI:15377"/>
        <dbReference type="ChEBI" id="CHEBI:15379"/>
        <dbReference type="ChEBI" id="CHEBI:17594"/>
        <dbReference type="ChEBI" id="CHEBI:17977"/>
        <dbReference type="EC" id="1.10.3.2"/>
    </reaction>
</comment>
<dbReference type="Gene3D" id="2.60.40.420">
    <property type="entry name" value="Cupredoxins - blue copper proteins"/>
    <property type="match status" value="2"/>
</dbReference>
<keyword evidence="14" id="KW-0732">Signal</keyword>
<keyword evidence="8" id="KW-0964">Secreted</keyword>
<dbReference type="EMBL" id="JAUJYN010000005">
    <property type="protein sequence ID" value="KAK1271268.1"/>
    <property type="molecule type" value="Genomic_DNA"/>
</dbReference>
<evidence type="ECO:0000256" key="9">
    <source>
        <dbReference type="ARBA" id="ARBA00022723"/>
    </source>
</evidence>
<evidence type="ECO:0000256" key="1">
    <source>
        <dbReference type="ARBA" id="ARBA00000349"/>
    </source>
</evidence>
<dbReference type="PANTHER" id="PTHR11709:SF9">
    <property type="entry name" value="LACCASE-7"/>
    <property type="match status" value="1"/>
</dbReference>
<dbReference type="Pfam" id="PF00394">
    <property type="entry name" value="Cu-oxidase"/>
    <property type="match status" value="1"/>
</dbReference>
<reference evidence="17" key="1">
    <citation type="journal article" date="2023" name="Nat. Commun.">
        <title>Diploid and tetraploid genomes of Acorus and the evolution of monocots.</title>
        <authorList>
            <person name="Ma L."/>
            <person name="Liu K.W."/>
            <person name="Li Z."/>
            <person name="Hsiao Y.Y."/>
            <person name="Qi Y."/>
            <person name="Fu T."/>
            <person name="Tang G.D."/>
            <person name="Zhang D."/>
            <person name="Sun W.H."/>
            <person name="Liu D.K."/>
            <person name="Li Y."/>
            <person name="Chen G.Z."/>
            <person name="Liu X.D."/>
            <person name="Liao X.Y."/>
            <person name="Jiang Y.T."/>
            <person name="Yu X."/>
            <person name="Hao Y."/>
            <person name="Huang J."/>
            <person name="Zhao X.W."/>
            <person name="Ke S."/>
            <person name="Chen Y.Y."/>
            <person name="Wu W.L."/>
            <person name="Hsu J.L."/>
            <person name="Lin Y.F."/>
            <person name="Huang M.D."/>
            <person name="Li C.Y."/>
            <person name="Huang L."/>
            <person name="Wang Z.W."/>
            <person name="Zhao X."/>
            <person name="Zhong W.Y."/>
            <person name="Peng D.H."/>
            <person name="Ahmad S."/>
            <person name="Lan S."/>
            <person name="Zhang J.S."/>
            <person name="Tsai W.C."/>
            <person name="Van de Peer Y."/>
            <person name="Liu Z.J."/>
        </authorList>
    </citation>
    <scope>NUCLEOTIDE SEQUENCE</scope>
    <source>
        <strain evidence="17">SCP</strain>
    </source>
</reference>
<dbReference type="PANTHER" id="PTHR11709">
    <property type="entry name" value="MULTI-COPPER OXIDASE"/>
    <property type="match status" value="1"/>
</dbReference>
<feature type="domain" description="Plastocyanin-like" evidence="15">
    <location>
        <begin position="55"/>
        <end position="200"/>
    </location>
</feature>
<keyword evidence="9" id="KW-0479">Metal-binding</keyword>
<evidence type="ECO:0000313" key="17">
    <source>
        <dbReference type="EMBL" id="KAK1271268.1"/>
    </source>
</evidence>
<name>A0AAV9B4D6_ACOGR</name>
<dbReference type="GO" id="GO:0005507">
    <property type="term" value="F:copper ion binding"/>
    <property type="evidence" value="ECO:0007669"/>
    <property type="project" value="InterPro"/>
</dbReference>
<dbReference type="AlphaFoldDB" id="A0AAV9B4D6"/>
<proteinExistence type="inferred from homology"/>
<dbReference type="PROSITE" id="PS00080">
    <property type="entry name" value="MULTICOPPER_OXIDASE2"/>
    <property type="match status" value="1"/>
</dbReference>
<dbReference type="InterPro" id="IPR011706">
    <property type="entry name" value="Cu-oxidase_C"/>
</dbReference>
<dbReference type="InterPro" id="IPR033138">
    <property type="entry name" value="Cu_oxidase_CS"/>
</dbReference>
<dbReference type="Pfam" id="PF07731">
    <property type="entry name" value="Cu-oxidase_2"/>
    <property type="match status" value="1"/>
</dbReference>
<feature type="domain" description="Plastocyanin-like" evidence="16">
    <location>
        <begin position="289"/>
        <end position="426"/>
    </location>
</feature>
<comment type="caution">
    <text evidence="17">The sequence shown here is derived from an EMBL/GenBank/DDBJ whole genome shotgun (WGS) entry which is preliminary data.</text>
</comment>
<comment type="function">
    <text evidence="3">Lignin degradation and detoxification of lignin-derived products.</text>
</comment>
<sequence>MTSYQNMLIAFALCILMSFGAQAAVVEHTFNVGNKTVNRLCEERTIVAVNNKFPGEWWNANVVDVENEGLASGRPPNNSDAFTINARPGDLYPCSKQHTYKLKVVQGETYLLRIINAALNNQLFFSVAGHSLTVVAADAGYTKPYKTDVLVLAPGHTADVLLVADAPPARYYMAARAYISAVVPNFPRTTTTGIIEYEGASSKSTPTFPPLPAFNDTPTAHKFYTSLTSLKPHEVPLTVDESMFVTVGLGLYQSKLAASMNNVSFEFPSKTSLLQAHFAGAAAGIYTADFPDTPPKVFDYTNETGTLNAGPLVATERVTTVKRVRFGATVEMVLQNTALVGIENHPIHLHGFNFFVLAQGFGNYNTKEDWKKFNLIDPQVRNTIAVPTGGWAVIRFVTNNPGVWLVHCHLDVHLPWGLAMAFEVEDGPTIESKLPPPPVDLPRC</sequence>
<evidence type="ECO:0000256" key="5">
    <source>
        <dbReference type="ARBA" id="ARBA00010609"/>
    </source>
</evidence>
<comment type="cofactor">
    <cofactor evidence="2">
        <name>Cu cation</name>
        <dbReference type="ChEBI" id="CHEBI:23378"/>
    </cofactor>
</comment>
<feature type="signal peptide" evidence="14">
    <location>
        <begin position="1"/>
        <end position="23"/>
    </location>
</feature>
<evidence type="ECO:0000256" key="2">
    <source>
        <dbReference type="ARBA" id="ARBA00001935"/>
    </source>
</evidence>
<evidence type="ECO:0000256" key="11">
    <source>
        <dbReference type="ARBA" id="ARBA00023002"/>
    </source>
</evidence>
<dbReference type="InterPro" id="IPR001117">
    <property type="entry name" value="Cu-oxidase_2nd"/>
</dbReference>
<keyword evidence="12" id="KW-0186">Copper</keyword>
<organism evidence="17 18">
    <name type="scientific">Acorus gramineus</name>
    <name type="common">Dwarf sweet flag</name>
    <dbReference type="NCBI Taxonomy" id="55184"/>
    <lineage>
        <taxon>Eukaryota</taxon>
        <taxon>Viridiplantae</taxon>
        <taxon>Streptophyta</taxon>
        <taxon>Embryophyta</taxon>
        <taxon>Tracheophyta</taxon>
        <taxon>Spermatophyta</taxon>
        <taxon>Magnoliopsida</taxon>
        <taxon>Liliopsida</taxon>
        <taxon>Acoraceae</taxon>
        <taxon>Acorus</taxon>
    </lineage>
</organism>
<dbReference type="EC" id="1.10.3.2" evidence="6"/>
<evidence type="ECO:0000256" key="10">
    <source>
        <dbReference type="ARBA" id="ARBA00022737"/>
    </source>
</evidence>
<evidence type="ECO:0000256" key="14">
    <source>
        <dbReference type="SAM" id="SignalP"/>
    </source>
</evidence>
<keyword evidence="7" id="KW-0052">Apoplast</keyword>
<dbReference type="InterPro" id="IPR045087">
    <property type="entry name" value="Cu-oxidase_fam"/>
</dbReference>
<feature type="chain" id="PRO_5043507920" description="laccase" evidence="14">
    <location>
        <begin position="24"/>
        <end position="444"/>
    </location>
</feature>
<dbReference type="GO" id="GO:0046274">
    <property type="term" value="P:lignin catabolic process"/>
    <property type="evidence" value="ECO:0007669"/>
    <property type="project" value="UniProtKB-KW"/>
</dbReference>
<evidence type="ECO:0000256" key="13">
    <source>
        <dbReference type="ARBA" id="ARBA00023185"/>
    </source>
</evidence>
<dbReference type="SUPFAM" id="SSF49503">
    <property type="entry name" value="Cupredoxins"/>
    <property type="match status" value="2"/>
</dbReference>
<evidence type="ECO:0000256" key="8">
    <source>
        <dbReference type="ARBA" id="ARBA00022525"/>
    </source>
</evidence>
<dbReference type="GO" id="GO:0048046">
    <property type="term" value="C:apoplast"/>
    <property type="evidence" value="ECO:0007669"/>
    <property type="project" value="UniProtKB-SubCell"/>
</dbReference>
<keyword evidence="13" id="KW-0439">Lignin degradation</keyword>
<dbReference type="CDD" id="cd13875">
    <property type="entry name" value="CuRO_2_LCC_plant"/>
    <property type="match status" value="1"/>
</dbReference>
<dbReference type="InterPro" id="IPR034285">
    <property type="entry name" value="CuRO_2_LCC"/>
</dbReference>
<dbReference type="CDD" id="cd13897">
    <property type="entry name" value="CuRO_3_LCC_plant"/>
    <property type="match status" value="1"/>
</dbReference>
<evidence type="ECO:0000256" key="3">
    <source>
        <dbReference type="ARBA" id="ARBA00002075"/>
    </source>
</evidence>
<accession>A0AAV9B4D6</accession>
<keyword evidence="10" id="KW-0677">Repeat</keyword>
<evidence type="ECO:0000259" key="15">
    <source>
        <dbReference type="Pfam" id="PF00394"/>
    </source>
</evidence>
<evidence type="ECO:0000256" key="6">
    <source>
        <dbReference type="ARBA" id="ARBA00012297"/>
    </source>
</evidence>
<protein>
    <recommendedName>
        <fullName evidence="6">laccase</fullName>
        <ecNumber evidence="6">1.10.3.2</ecNumber>
    </recommendedName>
</protein>
<evidence type="ECO:0000259" key="16">
    <source>
        <dbReference type="Pfam" id="PF07731"/>
    </source>
</evidence>
<comment type="subcellular location">
    <subcellularLocation>
        <location evidence="4">Secreted</location>
        <location evidence="4">Extracellular space</location>
        <location evidence="4">Apoplast</location>
    </subcellularLocation>
</comment>
<dbReference type="InterPro" id="IPR002355">
    <property type="entry name" value="Cu_oxidase_Cu_BS"/>
</dbReference>
<dbReference type="GO" id="GO:0052716">
    <property type="term" value="F:hydroquinone:oxygen oxidoreductase activity"/>
    <property type="evidence" value="ECO:0007669"/>
    <property type="project" value="UniProtKB-EC"/>
</dbReference>
<dbReference type="InterPro" id="IPR034289">
    <property type="entry name" value="CuRO_3_LCC"/>
</dbReference>
<evidence type="ECO:0000256" key="4">
    <source>
        <dbReference type="ARBA" id="ARBA00004271"/>
    </source>
</evidence>
<keyword evidence="11" id="KW-0560">Oxidoreductase</keyword>
<evidence type="ECO:0000256" key="7">
    <source>
        <dbReference type="ARBA" id="ARBA00022523"/>
    </source>
</evidence>